<organism evidence="6 7">
    <name type="scientific">Citricoccus muralis</name>
    <dbReference type="NCBI Taxonomy" id="169134"/>
    <lineage>
        <taxon>Bacteria</taxon>
        <taxon>Bacillati</taxon>
        <taxon>Actinomycetota</taxon>
        <taxon>Actinomycetes</taxon>
        <taxon>Micrococcales</taxon>
        <taxon>Micrococcaceae</taxon>
        <taxon>Citricoccus</taxon>
    </lineage>
</organism>
<gene>
    <name evidence="6" type="ORF">P8192_01285</name>
</gene>
<feature type="compositionally biased region" description="Polar residues" evidence="3">
    <location>
        <begin position="1747"/>
        <end position="1757"/>
    </location>
</feature>
<dbReference type="SMART" id="SM00060">
    <property type="entry name" value="FN3"/>
    <property type="match status" value="2"/>
</dbReference>
<evidence type="ECO:0000256" key="3">
    <source>
        <dbReference type="SAM" id="MobiDB-lite"/>
    </source>
</evidence>
<feature type="compositionally biased region" description="Acidic residues" evidence="3">
    <location>
        <begin position="388"/>
        <end position="398"/>
    </location>
</feature>
<keyword evidence="4" id="KW-1133">Transmembrane helix</keyword>
<keyword evidence="2" id="KW-0624">Polysaccharide degradation</keyword>
<evidence type="ECO:0000313" key="6">
    <source>
        <dbReference type="EMBL" id="WFP16790.1"/>
    </source>
</evidence>
<keyword evidence="4" id="KW-0472">Membrane</keyword>
<dbReference type="NCBIfam" id="NF012211">
    <property type="entry name" value="tand_rpt_95"/>
    <property type="match status" value="1"/>
</dbReference>
<dbReference type="InterPro" id="IPR036116">
    <property type="entry name" value="FN3_sf"/>
</dbReference>
<dbReference type="SUPFAM" id="SSF69304">
    <property type="entry name" value="Tricorn protease N-terminal domain"/>
    <property type="match status" value="1"/>
</dbReference>
<dbReference type="RefSeq" id="WP_278157880.1">
    <property type="nucleotide sequence ID" value="NZ_CP121252.1"/>
</dbReference>
<proteinExistence type="predicted"/>
<evidence type="ECO:0000259" key="5">
    <source>
        <dbReference type="PROSITE" id="PS50853"/>
    </source>
</evidence>
<keyword evidence="7" id="KW-1185">Reference proteome</keyword>
<reference evidence="6 7" key="1">
    <citation type="submission" date="2023-04" db="EMBL/GenBank/DDBJ databases">
        <title>Funneling lignin-derived compounds into biodiesel using alkali-halophilic Citricoccus sp. P2.</title>
        <authorList>
            <person name="Luo C.-B."/>
        </authorList>
    </citation>
    <scope>NUCLEOTIDE SEQUENCE [LARGE SCALE GENOMIC DNA]</scope>
    <source>
        <strain evidence="6 7">P2</strain>
    </source>
</reference>
<feature type="transmembrane region" description="Helical" evidence="4">
    <location>
        <begin position="36"/>
        <end position="54"/>
    </location>
</feature>
<dbReference type="Pfam" id="PF00041">
    <property type="entry name" value="fn3"/>
    <property type="match status" value="2"/>
</dbReference>
<keyword evidence="1" id="KW-0326">Glycosidase</keyword>
<evidence type="ECO:0000256" key="4">
    <source>
        <dbReference type="SAM" id="Phobius"/>
    </source>
</evidence>
<name>A0ABY8H6L8_9MICC</name>
<feature type="region of interest" description="Disordered" evidence="3">
    <location>
        <begin position="388"/>
        <end position="443"/>
    </location>
</feature>
<dbReference type="InterPro" id="IPR003961">
    <property type="entry name" value="FN3_dom"/>
</dbReference>
<sequence length="2068" mass="218365">MAGRPGGARFRDAARVVGRGTQRFAGGLGRLIRRRAGIAATLVVALIVGTLAVLHPGVPETRMDLNEGGVWVTNTEQGLVGHLNYPAQMLDSALSVSSSNFDIQQHERDILYTDSASGAMATVDVAMAALTSATTADTDLQIVQGGDQALMVDAEAGRVWASDVATATRTSLTEDTALEPTLPDAQAVVSTEGRGYAVSPRTKEIAAIQREGTGYTVDVKTVGELSSQISLTTVGDNLVIADHGRGMLILPNGDEVLLPADDVVLQQPGPEADSVVLADAWRLYQVDLRSGDIQERGGEGQSSGTPAAPAVLGGCAYGAWSGSGAFSRWCVDEDRSTETTVDTLADAETPVFRVNRDVIVLNDTGNGSVWLPDEDMVLVAEWDEIESELDVETEEEDSPQLSQEIAEPDREGDNQPPIAEPDQFGVRPGQSTQLPVLMNDSDPDGDLLTASVIDGPAAISPVRGGAALQYDAPDGASGSSSFTYQAADGRGGTDTAEVQIDVHGWDVNGAPEQRRVPTVVVETGASTEYNVFPDWVDPDGDLFFLEDVQAPEGVQVQFRQEGTLQINDLGSDPGVKRITVVVSDGEKSAEGVVNLDVRPVGNIAPVANGDHVVARQGESVTISPLDNDTDANGDPLRLAAVEPAPPGTDVTTNLDTGTVEFTASSTGPYYLGYTVSDGPDTATGVIRVDVIGRNEDSEPVAQDDLALLPEGGQTLAAVLNNDSDPGGGVLVVQSIQVPDGSPLQVTLEDHHLLRIRAPQGLSEPTRLSYTVSNGSNEATADVLVVPVPQEDASAPPQPEEDRLKVRAGDVGSVAVLENDRSVNGLPLQVDEHLEHDIPESAGFAFVSGETVRFRAGQEPGLYRLTYTVRDEARNFASSTVTIEVTEPDDGTNTAPSPQDVVAWSVAGQQTRIPVALDGSDPDGDSVTLVGIQEPPSMGLVEIGNQSLNYTPAASASGTDTFTFIVEDRLGKQSLGRARVGVAQPSESNQAPNTVNDTVMIRPGRTVSVDVLANDSDPDGDALALVEDGLTVSERHAERVSLRNDLVVVSAPEQNDSITAGYRVTDNRGGTSQGTLTVNVDEDAPLRAPRAQDDMVTQEDIAEVEAVSVPVVDNDVDPDGDRDDLEVFTVDDGGVDDADDVTVEGQQLIIPVTEQRRLVVYGVRDQDGLEGYAVVTVPGSEVERPQLVPGGVQIRAGEQRTLELADHVSVRDGRTARLIDSHNIRTSPGLSVAEADDGDTELVVTADEDFQGSSGITFDVIDGEASTGEGSADRGSLRARLSLPVQVLDEQNSPPEFRASPVTVAAAEDPVQVNVCQMVTDPDGTDPETFDYRLGTVPDNITASLSGCVMSVGLDSPQANGPAGSIEVSVDDGHGAVDGAIPVHVASSNRPLIQVSDALIPRGMPGETETIDVSDYTINPFPGEELRVVGSPQVTAGSGTVDVQGGSISVTPSPSFLGTMTVTYVLEDATADPDRQVIGTIRLTVRDKPEPPTSVSAEAIGPGTALVRFEAGANNGAPITGFQVRTRDGAVTECAQTECTVDGLTNGERHSFQVTAENEMGASEPSGWSSEILVDVQPEQPPAPRLDPADRAVDVTLSPGVSQGSPITHYEVTLQPGGAKQTVQAGSGAMTTRFTGLTNGQSYQATVQAFNNAERPSVSSETSAEAIPFGRPSPVRSVSLSQGSAARDSATVNVGWEYADGNGRPVRGAQIRLSDGQTRTVEHPQKSVRFTVELGTPVSAEVMQTTEYGPSETRTSDTVRPLGSPAAPSSPTVETTDVDEVTVTGVESRGGGGFRSSEIRLQVRNASGNWVKYSPGMTLKGFTVGERATVRARAVGVAEGTQAVSETSQGTSAERVYSTPGTLAVNSSARSDDQIVLRADRSGSERGRTITRIESDVRHGVVEQDGGADSQKFIARARPGERIDVRLRACDADDNCSAWTTYQEQVPPELLLGLDTCRRSDDGYDDDHCRRITISYQNVERAGDRVTCTYRPDWMPWELPDEDNGDGDSGDDAEPEDGPTGDPESQSTRLRLDRDGVGEDTPGWLTDETDRDRFRNWALNGSSPRIYCD</sequence>
<feature type="region of interest" description="Disordered" evidence="3">
    <location>
        <begin position="1747"/>
        <end position="1775"/>
    </location>
</feature>
<keyword evidence="4" id="KW-0812">Transmembrane</keyword>
<dbReference type="Gene3D" id="2.60.40.2810">
    <property type="match status" value="3"/>
</dbReference>
<feature type="domain" description="Fibronectin type-III" evidence="5">
    <location>
        <begin position="1490"/>
        <end position="1578"/>
    </location>
</feature>
<feature type="region of interest" description="Disordered" evidence="3">
    <location>
        <begin position="1991"/>
        <end position="2050"/>
    </location>
</feature>
<evidence type="ECO:0000256" key="2">
    <source>
        <dbReference type="ARBA" id="ARBA00023326"/>
    </source>
</evidence>
<keyword evidence="2" id="KW-0119">Carbohydrate metabolism</keyword>
<feature type="domain" description="Fibronectin type-III" evidence="5">
    <location>
        <begin position="1579"/>
        <end position="1671"/>
    </location>
</feature>
<dbReference type="Gene3D" id="2.60.40.10">
    <property type="entry name" value="Immunoglobulins"/>
    <property type="match status" value="2"/>
</dbReference>
<dbReference type="InterPro" id="IPR013783">
    <property type="entry name" value="Ig-like_fold"/>
</dbReference>
<evidence type="ECO:0000256" key="1">
    <source>
        <dbReference type="ARBA" id="ARBA00023295"/>
    </source>
</evidence>
<feature type="compositionally biased region" description="Acidic residues" evidence="3">
    <location>
        <begin position="1998"/>
        <end position="2018"/>
    </location>
</feature>
<protein>
    <submittedName>
        <fullName evidence="6">Ig-like domain-containing protein</fullName>
    </submittedName>
</protein>
<dbReference type="PROSITE" id="PS50853">
    <property type="entry name" value="FN3"/>
    <property type="match status" value="2"/>
</dbReference>
<dbReference type="Pfam" id="PF17963">
    <property type="entry name" value="Big_9"/>
    <property type="match status" value="5"/>
</dbReference>
<dbReference type="SUPFAM" id="SSF49265">
    <property type="entry name" value="Fibronectin type III"/>
    <property type="match status" value="1"/>
</dbReference>
<accession>A0ABY8H6L8</accession>
<dbReference type="EMBL" id="CP121252">
    <property type="protein sequence ID" value="WFP16790.1"/>
    <property type="molecule type" value="Genomic_DNA"/>
</dbReference>
<dbReference type="CDD" id="cd00063">
    <property type="entry name" value="FN3"/>
    <property type="match status" value="2"/>
</dbReference>
<keyword evidence="1" id="KW-0378">Hydrolase</keyword>
<dbReference type="Proteomes" id="UP001219037">
    <property type="component" value="Chromosome"/>
</dbReference>
<evidence type="ECO:0000313" key="7">
    <source>
        <dbReference type="Proteomes" id="UP001219037"/>
    </source>
</evidence>